<evidence type="ECO:0000256" key="1">
    <source>
        <dbReference type="SAM" id="MobiDB-lite"/>
    </source>
</evidence>
<dbReference type="AlphaFoldDB" id="A0A5M8PCJ8"/>
<sequence>MALFQKIPGRVPGFQQPQLPRGRGRRQQPFRQMQHAPHPQRRQARASVPKRRGGSECSQCRTRYALDSPRFSASAANDRRLRRDADKWCSATVSSAIQTVACLFKLRRKQRIFADPGRRGDLLIKRGTRSSTRRENAMLPQAAEADTPPAHARPASPARDGVGFAGGDGAAKSGDPAGRRAHVVVGNSRISPEVAAMPALYARHFRAGFRQVAQGHIRQHKRLHDLGGVVGGSIVHDSQVALVAAGNRQTPDGFQRLPQVFRPVTGADDNGNNSRHQDGIPLA</sequence>
<organism evidence="2 3">
    <name type="scientific">Lasallia pustulata</name>
    <dbReference type="NCBI Taxonomy" id="136370"/>
    <lineage>
        <taxon>Eukaryota</taxon>
        <taxon>Fungi</taxon>
        <taxon>Dikarya</taxon>
        <taxon>Ascomycota</taxon>
        <taxon>Pezizomycotina</taxon>
        <taxon>Lecanoromycetes</taxon>
        <taxon>OSLEUM clade</taxon>
        <taxon>Umbilicariomycetidae</taxon>
        <taxon>Umbilicariales</taxon>
        <taxon>Umbilicariaceae</taxon>
        <taxon>Lasallia</taxon>
    </lineage>
</organism>
<name>A0A5M8PCJ8_9LECA</name>
<feature type="compositionally biased region" description="Low complexity" evidence="1">
    <location>
        <begin position="148"/>
        <end position="162"/>
    </location>
</feature>
<evidence type="ECO:0000313" key="3">
    <source>
        <dbReference type="Proteomes" id="UP000324767"/>
    </source>
</evidence>
<feature type="compositionally biased region" description="Basic residues" evidence="1">
    <location>
        <begin position="38"/>
        <end position="52"/>
    </location>
</feature>
<feature type="region of interest" description="Disordered" evidence="1">
    <location>
        <begin position="1"/>
        <end position="57"/>
    </location>
</feature>
<feature type="region of interest" description="Disordered" evidence="1">
    <location>
        <begin position="128"/>
        <end position="179"/>
    </location>
</feature>
<gene>
    <name evidence="2" type="ORF">FRX48_09095</name>
</gene>
<evidence type="ECO:0000313" key="2">
    <source>
        <dbReference type="EMBL" id="KAA6407029.1"/>
    </source>
</evidence>
<dbReference type="EMBL" id="VXIT01000020">
    <property type="protein sequence ID" value="KAA6407029.1"/>
    <property type="molecule type" value="Genomic_DNA"/>
</dbReference>
<comment type="caution">
    <text evidence="2">The sequence shown here is derived from an EMBL/GenBank/DDBJ whole genome shotgun (WGS) entry which is preliminary data.</text>
</comment>
<accession>A0A5M8PCJ8</accession>
<proteinExistence type="predicted"/>
<dbReference type="Proteomes" id="UP000324767">
    <property type="component" value="Unassembled WGS sequence"/>
</dbReference>
<feature type="compositionally biased region" description="Low complexity" evidence="1">
    <location>
        <begin position="12"/>
        <end position="21"/>
    </location>
</feature>
<reference evidence="2 3" key="1">
    <citation type="submission" date="2019-09" db="EMBL/GenBank/DDBJ databases">
        <title>The hologenome of the rock-dwelling lichen Lasallia pustulata.</title>
        <authorList>
            <person name="Greshake Tzovaras B."/>
            <person name="Segers F."/>
            <person name="Bicker A."/>
            <person name="Dal Grande F."/>
            <person name="Otte J."/>
            <person name="Hankeln T."/>
            <person name="Schmitt I."/>
            <person name="Ebersberger I."/>
        </authorList>
    </citation>
    <scope>NUCLEOTIDE SEQUENCE [LARGE SCALE GENOMIC DNA]</scope>
    <source>
        <strain evidence="2">A1-1</strain>
    </source>
</reference>
<feature type="region of interest" description="Disordered" evidence="1">
    <location>
        <begin position="262"/>
        <end position="283"/>
    </location>
</feature>
<protein>
    <submittedName>
        <fullName evidence="2">Uncharacterized protein</fullName>
    </submittedName>
</protein>